<protein>
    <submittedName>
        <fullName evidence="1">Uncharacterized protein</fullName>
    </submittedName>
</protein>
<reference evidence="1" key="2">
    <citation type="journal article" date="2015" name="Data Brief">
        <title>Shoot transcriptome of the giant reed, Arundo donax.</title>
        <authorList>
            <person name="Barrero R.A."/>
            <person name="Guerrero F.D."/>
            <person name="Moolhuijzen P."/>
            <person name="Goolsby J.A."/>
            <person name="Tidwell J."/>
            <person name="Bellgard S.E."/>
            <person name="Bellgard M.I."/>
        </authorList>
    </citation>
    <scope>NUCLEOTIDE SEQUENCE</scope>
    <source>
        <tissue evidence="1">Shoot tissue taken approximately 20 cm above the soil surface</tissue>
    </source>
</reference>
<dbReference type="EMBL" id="GBRH01172471">
    <property type="protein sequence ID" value="JAE25425.1"/>
    <property type="molecule type" value="Transcribed_RNA"/>
</dbReference>
<name>A0A0A9GJX3_ARUDO</name>
<proteinExistence type="predicted"/>
<sequence length="34" mass="3869">MTEVLMFLGVFSFLLFGLATGILCLRSTWTVNWT</sequence>
<organism evidence="1">
    <name type="scientific">Arundo donax</name>
    <name type="common">Giant reed</name>
    <name type="synonym">Donax arundinaceus</name>
    <dbReference type="NCBI Taxonomy" id="35708"/>
    <lineage>
        <taxon>Eukaryota</taxon>
        <taxon>Viridiplantae</taxon>
        <taxon>Streptophyta</taxon>
        <taxon>Embryophyta</taxon>
        <taxon>Tracheophyta</taxon>
        <taxon>Spermatophyta</taxon>
        <taxon>Magnoliopsida</taxon>
        <taxon>Liliopsida</taxon>
        <taxon>Poales</taxon>
        <taxon>Poaceae</taxon>
        <taxon>PACMAD clade</taxon>
        <taxon>Arundinoideae</taxon>
        <taxon>Arundineae</taxon>
        <taxon>Arundo</taxon>
    </lineage>
</organism>
<evidence type="ECO:0000313" key="1">
    <source>
        <dbReference type="EMBL" id="JAE25425.1"/>
    </source>
</evidence>
<accession>A0A0A9GJX3</accession>
<dbReference type="AlphaFoldDB" id="A0A0A9GJX3"/>
<reference evidence="1" key="1">
    <citation type="submission" date="2014-09" db="EMBL/GenBank/DDBJ databases">
        <authorList>
            <person name="Magalhaes I.L.F."/>
            <person name="Oliveira U."/>
            <person name="Santos F.R."/>
            <person name="Vidigal T.H.D.A."/>
            <person name="Brescovit A.D."/>
            <person name="Santos A.J."/>
        </authorList>
    </citation>
    <scope>NUCLEOTIDE SEQUENCE</scope>
    <source>
        <tissue evidence="1">Shoot tissue taken approximately 20 cm above the soil surface</tissue>
    </source>
</reference>